<dbReference type="PaxDb" id="411902-CLOBOL_02102"/>
<reference evidence="2 3" key="1">
    <citation type="submission" date="2007-08" db="EMBL/GenBank/DDBJ databases">
        <authorList>
            <person name="Fulton L."/>
            <person name="Clifton S."/>
            <person name="Fulton B."/>
            <person name="Xu J."/>
            <person name="Minx P."/>
            <person name="Pepin K.H."/>
            <person name="Johnson M."/>
            <person name="Thiruvilangam P."/>
            <person name="Bhonagiri V."/>
            <person name="Nash W.E."/>
            <person name="Mardis E.R."/>
            <person name="Wilson R.K."/>
        </authorList>
    </citation>
    <scope>NUCLEOTIDE SEQUENCE [LARGE SCALE GENOMIC DNA]</scope>
    <source>
        <strain evidence="3">ATCC BAA-613 / DSM 15670 / CCUG 46953 / JCM 12243 / WAL 16351</strain>
    </source>
</reference>
<keyword evidence="1" id="KW-0472">Membrane</keyword>
<dbReference type="RefSeq" id="WP_007036483.1">
    <property type="nucleotide sequence ID" value="NZ_DS480679.1"/>
</dbReference>
<dbReference type="Proteomes" id="UP000005396">
    <property type="component" value="Unassembled WGS sequence"/>
</dbReference>
<gene>
    <name evidence="2" type="ORF">CLOBOL_02102</name>
</gene>
<name>A8RN54_ENTBW</name>
<proteinExistence type="predicted"/>
<keyword evidence="1" id="KW-1133">Transmembrane helix</keyword>
<keyword evidence="1" id="KW-0812">Transmembrane</keyword>
<evidence type="ECO:0000313" key="3">
    <source>
        <dbReference type="Proteomes" id="UP000005396"/>
    </source>
</evidence>
<feature type="transmembrane region" description="Helical" evidence="1">
    <location>
        <begin position="24"/>
        <end position="44"/>
    </location>
</feature>
<sequence length="79" mass="8862">MQWLLFGILSEKIRINAIRIEKTLFSGIIGVGFSAMLMQVTILVQQNVLYNLAAQHGGETWQIILGVAYRVVPFAFIPL</sequence>
<dbReference type="AlphaFoldDB" id="A8RN54"/>
<protein>
    <submittedName>
        <fullName evidence="2">Uncharacterized protein</fullName>
    </submittedName>
</protein>
<organism evidence="2 3">
    <name type="scientific">Enterocloster bolteae (strain ATCC BAA-613 / DSM 15670 / CCUG 46953 / JCM 12243 / WAL 16351)</name>
    <name type="common">Clostridium bolteae</name>
    <dbReference type="NCBI Taxonomy" id="411902"/>
    <lineage>
        <taxon>Bacteria</taxon>
        <taxon>Bacillati</taxon>
        <taxon>Bacillota</taxon>
        <taxon>Clostridia</taxon>
        <taxon>Lachnospirales</taxon>
        <taxon>Lachnospiraceae</taxon>
        <taxon>Enterocloster</taxon>
    </lineage>
</organism>
<evidence type="ECO:0000313" key="2">
    <source>
        <dbReference type="EMBL" id="EDP17525.1"/>
    </source>
</evidence>
<comment type="caution">
    <text evidence="2">The sequence shown here is derived from an EMBL/GenBank/DDBJ whole genome shotgun (WGS) entry which is preliminary data.</text>
</comment>
<dbReference type="EMBL" id="ABCC02000022">
    <property type="protein sequence ID" value="EDP17525.1"/>
    <property type="molecule type" value="Genomic_DNA"/>
</dbReference>
<dbReference type="HOGENOM" id="CLU_2599802_0_0_9"/>
<accession>A8RN54</accession>
<dbReference type="eggNOG" id="COG0534">
    <property type="taxonomic scope" value="Bacteria"/>
</dbReference>
<reference evidence="2 3" key="2">
    <citation type="submission" date="2007-09" db="EMBL/GenBank/DDBJ databases">
        <title>Draft genome sequence of Clostridium bolteae (ATCC BAA-613).</title>
        <authorList>
            <person name="Sudarsanam P."/>
            <person name="Ley R."/>
            <person name="Guruge J."/>
            <person name="Turnbaugh P.J."/>
            <person name="Mahowald M."/>
            <person name="Liep D."/>
            <person name="Gordon J."/>
        </authorList>
    </citation>
    <scope>NUCLEOTIDE SEQUENCE [LARGE SCALE GENOMIC DNA]</scope>
    <source>
        <strain evidence="3">ATCC BAA-613 / DSM 15670 / CCUG 46953 / JCM 12243 / WAL 16351</strain>
    </source>
</reference>
<evidence type="ECO:0000256" key="1">
    <source>
        <dbReference type="SAM" id="Phobius"/>
    </source>
</evidence>